<dbReference type="InterPro" id="IPR050295">
    <property type="entry name" value="Plant_2OG-oxidoreductases"/>
</dbReference>
<keyword evidence="8" id="KW-1185">Reference proteome</keyword>
<dbReference type="GO" id="GO:0016491">
    <property type="term" value="F:oxidoreductase activity"/>
    <property type="evidence" value="ECO:0007669"/>
    <property type="project" value="UniProtKB-KW"/>
</dbReference>
<proteinExistence type="inferred from homology"/>
<reference evidence="7 8" key="1">
    <citation type="journal article" date="2016" name="Sci. Rep.">
        <title>The Dendrobium catenatum Lindl. genome sequence provides insights into polysaccharide synthase, floral development and adaptive evolution.</title>
        <authorList>
            <person name="Zhang G.Q."/>
            <person name="Xu Q."/>
            <person name="Bian C."/>
            <person name="Tsai W.C."/>
            <person name="Yeh C.M."/>
            <person name="Liu K.W."/>
            <person name="Yoshida K."/>
            <person name="Zhang L.S."/>
            <person name="Chang S.B."/>
            <person name="Chen F."/>
            <person name="Shi Y."/>
            <person name="Su Y.Y."/>
            <person name="Zhang Y.Q."/>
            <person name="Chen L.J."/>
            <person name="Yin Y."/>
            <person name="Lin M."/>
            <person name="Huang H."/>
            <person name="Deng H."/>
            <person name="Wang Z.W."/>
            <person name="Zhu S.L."/>
            <person name="Zhao X."/>
            <person name="Deng C."/>
            <person name="Niu S.C."/>
            <person name="Huang J."/>
            <person name="Wang M."/>
            <person name="Liu G.H."/>
            <person name="Yang H.J."/>
            <person name="Xiao X.J."/>
            <person name="Hsiao Y.Y."/>
            <person name="Wu W.L."/>
            <person name="Chen Y.Y."/>
            <person name="Mitsuda N."/>
            <person name="Ohme-Takagi M."/>
            <person name="Luo Y.B."/>
            <person name="Van de Peer Y."/>
            <person name="Liu Z.J."/>
        </authorList>
    </citation>
    <scope>NUCLEOTIDE SEQUENCE [LARGE SCALE GENOMIC DNA]</scope>
    <source>
        <tissue evidence="7">The whole plant</tissue>
    </source>
</reference>
<sequence length="384" mass="43286">MKWRLQKDFALSPRSGTMRTAPATPLDLGRSVPVPNVQELAAIISSTEGNGAGEVPERYVRPEAEADPVASPADGDELPVIDISKLIDSEFLEEQELAKLGFACREWGFFQIINHGVSDETINKMKKDMMEFFKLPLKEKEAIKQLPGGIQGYGQLFVQSEEQKLDWADLLVLSTHPFARRDIKFWPTNPTTFRDTLDKYSAELRKLTGCLVRLMAKDLGIKNPDLLGNLLSEHLQSVRINYYPPCKHASKVLGLSPHSDGTGLTVLLQANDVNGLQIKKDDRWFSVKARPGAFIVNIGDHIEIMSNGRYKSIEHRVVINTEKERLSIAAFHSPPFEVALRPFPELIEAEEERYRAITVGDFMKAYMTDRLDGKRLLESLKLKK</sequence>
<dbReference type="Gene3D" id="2.60.120.330">
    <property type="entry name" value="B-lactam Antibiotic, Isopenicillin N Synthase, Chain"/>
    <property type="match status" value="1"/>
</dbReference>
<keyword evidence="2 5" id="KW-0479">Metal-binding</keyword>
<dbReference type="AlphaFoldDB" id="A0A2I0WSV5"/>
<dbReference type="FunFam" id="2.60.120.330:FF:000001">
    <property type="entry name" value="Protein SRG1"/>
    <property type="match status" value="1"/>
</dbReference>
<dbReference type="Pfam" id="PF14226">
    <property type="entry name" value="DIOX_N"/>
    <property type="match status" value="1"/>
</dbReference>
<evidence type="ECO:0000313" key="8">
    <source>
        <dbReference type="Proteomes" id="UP000233837"/>
    </source>
</evidence>
<keyword evidence="3 5" id="KW-0560">Oxidoreductase</keyword>
<evidence type="ECO:0000256" key="5">
    <source>
        <dbReference type="RuleBase" id="RU003682"/>
    </source>
</evidence>
<name>A0A2I0WSV5_9ASPA</name>
<evidence type="ECO:0000256" key="1">
    <source>
        <dbReference type="ARBA" id="ARBA00008056"/>
    </source>
</evidence>
<accession>A0A2I0WSV5</accession>
<reference evidence="7 8" key="2">
    <citation type="journal article" date="2017" name="Nature">
        <title>The Apostasia genome and the evolution of orchids.</title>
        <authorList>
            <person name="Zhang G.Q."/>
            <person name="Liu K.W."/>
            <person name="Li Z."/>
            <person name="Lohaus R."/>
            <person name="Hsiao Y.Y."/>
            <person name="Niu S.C."/>
            <person name="Wang J.Y."/>
            <person name="Lin Y.C."/>
            <person name="Xu Q."/>
            <person name="Chen L.J."/>
            <person name="Yoshida K."/>
            <person name="Fujiwara S."/>
            <person name="Wang Z.W."/>
            <person name="Zhang Y.Q."/>
            <person name="Mitsuda N."/>
            <person name="Wang M."/>
            <person name="Liu G.H."/>
            <person name="Pecoraro L."/>
            <person name="Huang H.X."/>
            <person name="Xiao X.J."/>
            <person name="Lin M."/>
            <person name="Wu X.Y."/>
            <person name="Wu W.L."/>
            <person name="Chen Y.Y."/>
            <person name="Chang S.B."/>
            <person name="Sakamoto S."/>
            <person name="Ohme-Takagi M."/>
            <person name="Yagi M."/>
            <person name="Zeng S.J."/>
            <person name="Shen C.Y."/>
            <person name="Yeh C.M."/>
            <person name="Luo Y.B."/>
            <person name="Tsai W.C."/>
            <person name="Van de Peer Y."/>
            <person name="Liu Z.J."/>
        </authorList>
    </citation>
    <scope>NUCLEOTIDE SEQUENCE [LARGE SCALE GENOMIC DNA]</scope>
    <source>
        <tissue evidence="7">The whole plant</tissue>
    </source>
</reference>
<evidence type="ECO:0000256" key="4">
    <source>
        <dbReference type="ARBA" id="ARBA00023004"/>
    </source>
</evidence>
<protein>
    <submittedName>
        <fullName evidence="7">S-norcoclaurine synthase 1</fullName>
    </submittedName>
</protein>
<evidence type="ECO:0000313" key="7">
    <source>
        <dbReference type="EMBL" id="PKU78745.1"/>
    </source>
</evidence>
<organism evidence="7 8">
    <name type="scientific">Dendrobium catenatum</name>
    <dbReference type="NCBI Taxonomy" id="906689"/>
    <lineage>
        <taxon>Eukaryota</taxon>
        <taxon>Viridiplantae</taxon>
        <taxon>Streptophyta</taxon>
        <taxon>Embryophyta</taxon>
        <taxon>Tracheophyta</taxon>
        <taxon>Spermatophyta</taxon>
        <taxon>Magnoliopsida</taxon>
        <taxon>Liliopsida</taxon>
        <taxon>Asparagales</taxon>
        <taxon>Orchidaceae</taxon>
        <taxon>Epidendroideae</taxon>
        <taxon>Malaxideae</taxon>
        <taxon>Dendrobiinae</taxon>
        <taxon>Dendrobium</taxon>
    </lineage>
</organism>
<evidence type="ECO:0000256" key="3">
    <source>
        <dbReference type="ARBA" id="ARBA00023002"/>
    </source>
</evidence>
<evidence type="ECO:0000256" key="2">
    <source>
        <dbReference type="ARBA" id="ARBA00022723"/>
    </source>
</evidence>
<keyword evidence="4 5" id="KW-0408">Iron</keyword>
<dbReference type="InterPro" id="IPR044861">
    <property type="entry name" value="IPNS-like_FE2OG_OXY"/>
</dbReference>
<dbReference type="SUPFAM" id="SSF51197">
    <property type="entry name" value="Clavaminate synthase-like"/>
    <property type="match status" value="1"/>
</dbReference>
<dbReference type="InterPro" id="IPR026992">
    <property type="entry name" value="DIOX_N"/>
</dbReference>
<dbReference type="InterPro" id="IPR027443">
    <property type="entry name" value="IPNS-like_sf"/>
</dbReference>
<comment type="similarity">
    <text evidence="1 5">Belongs to the iron/ascorbate-dependent oxidoreductase family.</text>
</comment>
<gene>
    <name evidence="7" type="primary">NCS1</name>
    <name evidence="7" type="ORF">MA16_Dca000088</name>
</gene>
<dbReference type="GO" id="GO:0046872">
    <property type="term" value="F:metal ion binding"/>
    <property type="evidence" value="ECO:0007669"/>
    <property type="project" value="UniProtKB-KW"/>
</dbReference>
<feature type="domain" description="Fe2OG dioxygenase" evidence="6">
    <location>
        <begin position="234"/>
        <end position="334"/>
    </location>
</feature>
<dbReference type="Pfam" id="PF03171">
    <property type="entry name" value="2OG-FeII_Oxy"/>
    <property type="match status" value="1"/>
</dbReference>
<evidence type="ECO:0000259" key="6">
    <source>
        <dbReference type="PROSITE" id="PS51471"/>
    </source>
</evidence>
<dbReference type="PROSITE" id="PS51471">
    <property type="entry name" value="FE2OG_OXY"/>
    <property type="match status" value="1"/>
</dbReference>
<dbReference type="PANTHER" id="PTHR47991">
    <property type="entry name" value="OXOGLUTARATE/IRON-DEPENDENT DIOXYGENASE"/>
    <property type="match status" value="1"/>
</dbReference>
<dbReference type="InterPro" id="IPR005123">
    <property type="entry name" value="Oxoglu/Fe-dep_dioxygenase_dom"/>
</dbReference>
<dbReference type="OrthoDB" id="288590at2759"/>
<dbReference type="Proteomes" id="UP000233837">
    <property type="component" value="Unassembled WGS sequence"/>
</dbReference>
<dbReference type="EMBL" id="KZ502442">
    <property type="protein sequence ID" value="PKU78745.1"/>
    <property type="molecule type" value="Genomic_DNA"/>
</dbReference>